<evidence type="ECO:0000256" key="1">
    <source>
        <dbReference type="PROSITE-ProRule" id="PRU00122"/>
    </source>
</evidence>
<dbReference type="AlphaFoldDB" id="A0A0R3TB81"/>
<dbReference type="WBParaSite" id="HNAJ_0000432001-mRNA-1">
    <property type="protein sequence ID" value="HNAJ_0000432001-mRNA-1"/>
    <property type="gene ID" value="HNAJ_0000432001"/>
</dbReference>
<organism evidence="5">
    <name type="scientific">Rodentolepis nana</name>
    <name type="common">Dwarf tapeworm</name>
    <name type="synonym">Hymenolepis nana</name>
    <dbReference type="NCBI Taxonomy" id="102285"/>
    <lineage>
        <taxon>Eukaryota</taxon>
        <taxon>Metazoa</taxon>
        <taxon>Spiralia</taxon>
        <taxon>Lophotrochozoa</taxon>
        <taxon>Platyhelminthes</taxon>
        <taxon>Cestoda</taxon>
        <taxon>Eucestoda</taxon>
        <taxon>Cyclophyllidea</taxon>
        <taxon>Hymenolepididae</taxon>
        <taxon>Rodentolepis</taxon>
    </lineage>
</organism>
<dbReference type="Gene3D" id="2.60.120.200">
    <property type="match status" value="1"/>
</dbReference>
<dbReference type="InterPro" id="IPR001791">
    <property type="entry name" value="Laminin_G"/>
</dbReference>
<keyword evidence="4" id="KW-1185">Reference proteome</keyword>
<comment type="caution">
    <text evidence="1">Lacks conserved residue(s) required for the propagation of feature annotation.</text>
</comment>
<feature type="domain" description="Laminin G" evidence="2">
    <location>
        <begin position="1"/>
        <end position="175"/>
    </location>
</feature>
<proteinExistence type="predicted"/>
<reference evidence="3 4" key="2">
    <citation type="submission" date="2018-11" db="EMBL/GenBank/DDBJ databases">
        <authorList>
            <consortium name="Pathogen Informatics"/>
        </authorList>
    </citation>
    <scope>NUCLEOTIDE SEQUENCE [LARGE SCALE GENOMIC DNA]</scope>
</reference>
<dbReference type="OrthoDB" id="6270412at2759"/>
<dbReference type="EMBL" id="UZAE01002955">
    <property type="protein sequence ID" value="VDO00178.1"/>
    <property type="molecule type" value="Genomic_DNA"/>
</dbReference>
<dbReference type="SUPFAM" id="SSF49899">
    <property type="entry name" value="Concanavalin A-like lectins/glucanases"/>
    <property type="match status" value="1"/>
</dbReference>
<accession>A0A0R3TB81</accession>
<reference evidence="5" key="1">
    <citation type="submission" date="2017-02" db="UniProtKB">
        <authorList>
            <consortium name="WormBaseParasite"/>
        </authorList>
    </citation>
    <scope>IDENTIFICATION</scope>
</reference>
<dbReference type="PROSITE" id="PS50025">
    <property type="entry name" value="LAM_G_DOMAIN"/>
    <property type="match status" value="1"/>
</dbReference>
<dbReference type="Proteomes" id="UP000278807">
    <property type="component" value="Unassembled WGS sequence"/>
</dbReference>
<dbReference type="InterPro" id="IPR013320">
    <property type="entry name" value="ConA-like_dom_sf"/>
</dbReference>
<name>A0A0R3TB81_RODNA</name>
<dbReference type="STRING" id="102285.A0A0R3TB81"/>
<sequence length="383" mass="43205">MFPGSNDSYYKLTLQSGLLKVEIRLPAEVISREPNVLPSTTSTTQKVFQWYQSARAGYLTVNEMLSSFPCFDSRLDDGQMHQIILERTSDQIKVTIDDNLVYLQQLSFDTIEAGFLEIQHMVLGSMPNSLSTNNWFSGRIIHVELQVDDTTINILEFAEKSLHGFEFTGKMPMSCIGKAVLSPSISMRHMFLLLRFPSYQRENYQPTLFNRLSNYSKRVLSWQELEIDFKSLTNDGFLFLIFSNISNASSPMLGAEIRNGVPCLVTEKQTIEMEMGNNSSLRLGIGKISISHHHAATIIATGSEPIEYFVAINENELRHAFEAEIAGILESAVEEEGENNSYYGENILLGGSNWTTELELGRGLNKFWSGLGRMKDFSGCIKR</sequence>
<evidence type="ECO:0000313" key="4">
    <source>
        <dbReference type="Proteomes" id="UP000278807"/>
    </source>
</evidence>
<evidence type="ECO:0000259" key="2">
    <source>
        <dbReference type="PROSITE" id="PS50025"/>
    </source>
</evidence>
<protein>
    <submittedName>
        <fullName evidence="5">LAM_G_DOMAIN domain-containing protein</fullName>
    </submittedName>
</protein>
<gene>
    <name evidence="3" type="ORF">HNAJ_LOCUS4318</name>
</gene>
<evidence type="ECO:0000313" key="5">
    <source>
        <dbReference type="WBParaSite" id="HNAJ_0000432001-mRNA-1"/>
    </source>
</evidence>
<evidence type="ECO:0000313" key="3">
    <source>
        <dbReference type="EMBL" id="VDO00178.1"/>
    </source>
</evidence>